<protein>
    <recommendedName>
        <fullName evidence="1">Reverse transcriptase zinc-binding domain-containing protein</fullName>
    </recommendedName>
</protein>
<reference evidence="2" key="3">
    <citation type="journal article" date="2017" name="Nature">
        <title>Genome sequence of the progenitor of the wheat D genome Aegilops tauschii.</title>
        <authorList>
            <person name="Luo M.C."/>
            <person name="Gu Y.Q."/>
            <person name="Puiu D."/>
            <person name="Wang H."/>
            <person name="Twardziok S.O."/>
            <person name="Deal K.R."/>
            <person name="Huo N."/>
            <person name="Zhu T."/>
            <person name="Wang L."/>
            <person name="Wang Y."/>
            <person name="McGuire P.E."/>
            <person name="Liu S."/>
            <person name="Long H."/>
            <person name="Ramasamy R.K."/>
            <person name="Rodriguez J.C."/>
            <person name="Van S.L."/>
            <person name="Yuan L."/>
            <person name="Wang Z."/>
            <person name="Xia Z."/>
            <person name="Xiao L."/>
            <person name="Anderson O.D."/>
            <person name="Ouyang S."/>
            <person name="Liang Y."/>
            <person name="Zimin A.V."/>
            <person name="Pertea G."/>
            <person name="Qi P."/>
            <person name="Bennetzen J.L."/>
            <person name="Dai X."/>
            <person name="Dawson M.W."/>
            <person name="Muller H.G."/>
            <person name="Kugler K."/>
            <person name="Rivarola-Duarte L."/>
            <person name="Spannagl M."/>
            <person name="Mayer K.F.X."/>
            <person name="Lu F.H."/>
            <person name="Bevan M.W."/>
            <person name="Leroy P."/>
            <person name="Li P."/>
            <person name="You F.M."/>
            <person name="Sun Q."/>
            <person name="Liu Z."/>
            <person name="Lyons E."/>
            <person name="Wicker T."/>
            <person name="Salzberg S.L."/>
            <person name="Devos K.M."/>
            <person name="Dvorak J."/>
        </authorList>
    </citation>
    <scope>NUCLEOTIDE SEQUENCE [LARGE SCALE GENOMIC DNA]</scope>
    <source>
        <strain evidence="2">cv. AL8/78</strain>
    </source>
</reference>
<organism evidence="2 3">
    <name type="scientific">Aegilops tauschii subsp. strangulata</name>
    <name type="common">Goatgrass</name>
    <dbReference type="NCBI Taxonomy" id="200361"/>
    <lineage>
        <taxon>Eukaryota</taxon>
        <taxon>Viridiplantae</taxon>
        <taxon>Streptophyta</taxon>
        <taxon>Embryophyta</taxon>
        <taxon>Tracheophyta</taxon>
        <taxon>Spermatophyta</taxon>
        <taxon>Magnoliopsida</taxon>
        <taxon>Liliopsida</taxon>
        <taxon>Poales</taxon>
        <taxon>Poaceae</taxon>
        <taxon>BOP clade</taxon>
        <taxon>Pooideae</taxon>
        <taxon>Triticodae</taxon>
        <taxon>Triticeae</taxon>
        <taxon>Triticinae</taxon>
        <taxon>Aegilops</taxon>
    </lineage>
</organism>
<keyword evidence="3" id="KW-1185">Reference proteome</keyword>
<reference evidence="2" key="4">
    <citation type="submission" date="2019-03" db="UniProtKB">
        <authorList>
            <consortium name="EnsemblPlants"/>
        </authorList>
    </citation>
    <scope>IDENTIFICATION</scope>
</reference>
<dbReference type="PANTHER" id="PTHR33116:SF87">
    <property type="entry name" value="OS01G0158850 PROTEIN"/>
    <property type="match status" value="1"/>
</dbReference>
<reference evidence="2" key="5">
    <citation type="journal article" date="2021" name="G3 (Bethesda)">
        <title>Aegilops tauschii genome assembly Aet v5.0 features greater sequence contiguity and improved annotation.</title>
        <authorList>
            <person name="Wang L."/>
            <person name="Zhu T."/>
            <person name="Rodriguez J.C."/>
            <person name="Deal K.R."/>
            <person name="Dubcovsky J."/>
            <person name="McGuire P.E."/>
            <person name="Lux T."/>
            <person name="Spannagl M."/>
            <person name="Mayer K.F.X."/>
            <person name="Baldrich P."/>
            <person name="Meyers B.C."/>
            <person name="Huo N."/>
            <person name="Gu Y.Q."/>
            <person name="Zhou H."/>
            <person name="Devos K.M."/>
            <person name="Bennetzen J.L."/>
            <person name="Unver T."/>
            <person name="Budak H."/>
            <person name="Gulick P.J."/>
            <person name="Galiba G."/>
            <person name="Kalapos B."/>
            <person name="Nelson D.R."/>
            <person name="Li P."/>
            <person name="You F.M."/>
            <person name="Luo M.C."/>
            <person name="Dvorak J."/>
        </authorList>
    </citation>
    <scope>NUCLEOTIDE SEQUENCE [LARGE SCALE GENOMIC DNA]</scope>
    <source>
        <strain evidence="2">cv. AL8/78</strain>
    </source>
</reference>
<reference evidence="3" key="2">
    <citation type="journal article" date="2017" name="Nat. Plants">
        <title>The Aegilops tauschii genome reveals multiple impacts of transposons.</title>
        <authorList>
            <person name="Zhao G."/>
            <person name="Zou C."/>
            <person name="Li K."/>
            <person name="Wang K."/>
            <person name="Li T."/>
            <person name="Gao L."/>
            <person name="Zhang X."/>
            <person name="Wang H."/>
            <person name="Yang Z."/>
            <person name="Liu X."/>
            <person name="Jiang W."/>
            <person name="Mao L."/>
            <person name="Kong X."/>
            <person name="Jiao Y."/>
            <person name="Jia J."/>
        </authorList>
    </citation>
    <scope>NUCLEOTIDE SEQUENCE [LARGE SCALE GENOMIC DNA]</scope>
    <source>
        <strain evidence="3">cv. AL8/78</strain>
    </source>
</reference>
<dbReference type="PANTHER" id="PTHR33116">
    <property type="entry name" value="REVERSE TRANSCRIPTASE ZINC-BINDING DOMAIN-CONTAINING PROTEIN-RELATED-RELATED"/>
    <property type="match status" value="1"/>
</dbReference>
<dbReference type="Proteomes" id="UP000015105">
    <property type="component" value="Chromosome 2D"/>
</dbReference>
<dbReference type="Gramene" id="AET2Gv20326800.1">
    <property type="protein sequence ID" value="AET2Gv20326800.1"/>
    <property type="gene ID" value="AET2Gv20326800"/>
</dbReference>
<evidence type="ECO:0000313" key="3">
    <source>
        <dbReference type="Proteomes" id="UP000015105"/>
    </source>
</evidence>
<evidence type="ECO:0000313" key="2">
    <source>
        <dbReference type="EnsemblPlants" id="AET2Gv20326800.1"/>
    </source>
</evidence>
<dbReference type="Pfam" id="PF13966">
    <property type="entry name" value="zf-RVT"/>
    <property type="match status" value="1"/>
</dbReference>
<feature type="domain" description="Reverse transcriptase zinc-binding" evidence="1">
    <location>
        <begin position="1"/>
        <end position="54"/>
    </location>
</feature>
<accession>A0A453B0S0</accession>
<sequence>MKIFFWLLQQNRLWCNDRLQRRGWPNRYFCQCCLRHLETLEHLFWSCPCSLKIWTAASLWRGCHALNPAGWSAAPSSPARIKLITQKAQPGSERQAVRSMVILVCWEIWQERNSCTFRNKEASPADVIAKIQAMIELWRLAGAKHFERPFGKNDARGYATTTPRAAFSFPFHVLFHTLIT</sequence>
<evidence type="ECO:0000259" key="1">
    <source>
        <dbReference type="Pfam" id="PF13966"/>
    </source>
</evidence>
<proteinExistence type="predicted"/>
<name>A0A453B0S0_AEGTS</name>
<dbReference type="InterPro" id="IPR026960">
    <property type="entry name" value="RVT-Znf"/>
</dbReference>
<dbReference type="AlphaFoldDB" id="A0A453B0S0"/>
<reference evidence="3" key="1">
    <citation type="journal article" date="2014" name="Science">
        <title>Ancient hybridizations among the ancestral genomes of bread wheat.</title>
        <authorList>
            <consortium name="International Wheat Genome Sequencing Consortium,"/>
            <person name="Marcussen T."/>
            <person name="Sandve S.R."/>
            <person name="Heier L."/>
            <person name="Spannagl M."/>
            <person name="Pfeifer M."/>
            <person name="Jakobsen K.S."/>
            <person name="Wulff B.B."/>
            <person name="Steuernagel B."/>
            <person name="Mayer K.F."/>
            <person name="Olsen O.A."/>
        </authorList>
    </citation>
    <scope>NUCLEOTIDE SEQUENCE [LARGE SCALE GENOMIC DNA]</scope>
    <source>
        <strain evidence="3">cv. AL8/78</strain>
    </source>
</reference>
<dbReference type="EnsemblPlants" id="AET2Gv20326800.1">
    <property type="protein sequence ID" value="AET2Gv20326800.1"/>
    <property type="gene ID" value="AET2Gv20326800"/>
</dbReference>